<proteinExistence type="predicted"/>
<keyword evidence="1" id="KW-0812">Transmembrane</keyword>
<dbReference type="PANTHER" id="PTHR47272">
    <property type="entry name" value="DDE_TNP_1_7 DOMAIN-CONTAINING PROTEIN"/>
    <property type="match status" value="1"/>
</dbReference>
<feature type="domain" description="PiggyBac transposable element-derived protein" evidence="2">
    <location>
        <begin position="257"/>
        <end position="322"/>
    </location>
</feature>
<evidence type="ECO:0000256" key="1">
    <source>
        <dbReference type="SAM" id="Phobius"/>
    </source>
</evidence>
<evidence type="ECO:0000259" key="2">
    <source>
        <dbReference type="Pfam" id="PF13843"/>
    </source>
</evidence>
<dbReference type="Proteomes" id="UP000261600">
    <property type="component" value="Unplaced"/>
</dbReference>
<protein>
    <recommendedName>
        <fullName evidence="2">PiggyBac transposable element-derived protein domain-containing protein</fullName>
    </recommendedName>
</protein>
<evidence type="ECO:0000313" key="3">
    <source>
        <dbReference type="Ensembl" id="ENSMALP00000019848.1"/>
    </source>
</evidence>
<evidence type="ECO:0000313" key="4">
    <source>
        <dbReference type="Proteomes" id="UP000261600"/>
    </source>
</evidence>
<dbReference type="Pfam" id="PF13843">
    <property type="entry name" value="DDE_Tnp_1_7"/>
    <property type="match status" value="2"/>
</dbReference>
<organism evidence="3 4">
    <name type="scientific">Monopterus albus</name>
    <name type="common">Swamp eel</name>
    <dbReference type="NCBI Taxonomy" id="43700"/>
    <lineage>
        <taxon>Eukaryota</taxon>
        <taxon>Metazoa</taxon>
        <taxon>Chordata</taxon>
        <taxon>Craniata</taxon>
        <taxon>Vertebrata</taxon>
        <taxon>Euteleostomi</taxon>
        <taxon>Actinopterygii</taxon>
        <taxon>Neopterygii</taxon>
        <taxon>Teleostei</taxon>
        <taxon>Neoteleostei</taxon>
        <taxon>Acanthomorphata</taxon>
        <taxon>Anabantaria</taxon>
        <taxon>Synbranchiformes</taxon>
        <taxon>Synbranchidae</taxon>
        <taxon>Monopterus</taxon>
    </lineage>
</organism>
<sequence>KAAIMCSWNTGILTNRLLLDFFRHLFLADLIDDIVHNTNLYALQKGRENLAVTREEMQIFLGINMVMGYIRYPRARMYWSSEDGLRLRLIANAMSMNRYDQILGYLHFVDNYTCQPANTDRLFKVRPVLCALQETFKAAADPEEFQSIDEQIIPFKVWVRAGTSGYMYRFEVYQGSARRDCVSWLGMAGDVVMRLCDDIKHKNHKVFFDNYFCSIPLIEALKDCGIYGTGTCRANRLKGANQKLKSEQQLKEEGRGACSVAKKEKTMLRVQIPFSVALYNQHMGGVDLVDQCVAMYPHRRRNKQWYIRVFFHFLDVTVVNAWRLYLMSGLEKMNLLLFKASVAHALINAGSLQQSRRGRPSATPPPVKRKAVTKVPREVRFGTGNHWPQLTETKYICMQCCVPLCPGCFVNFHTACV</sequence>
<feature type="domain" description="PiggyBac transposable element-derived protein" evidence="2">
    <location>
        <begin position="20"/>
        <end position="247"/>
    </location>
</feature>
<dbReference type="Ensembl" id="ENSMALT00000020237.1">
    <property type="protein sequence ID" value="ENSMALP00000019848.1"/>
    <property type="gene ID" value="ENSMALG00000013857.1"/>
</dbReference>
<keyword evidence="1" id="KW-1133">Transmembrane helix</keyword>
<keyword evidence="4" id="KW-1185">Reference proteome</keyword>
<reference evidence="3" key="2">
    <citation type="submission" date="2025-09" db="UniProtKB">
        <authorList>
            <consortium name="Ensembl"/>
        </authorList>
    </citation>
    <scope>IDENTIFICATION</scope>
</reference>
<reference evidence="3" key="1">
    <citation type="submission" date="2025-08" db="UniProtKB">
        <authorList>
            <consortium name="Ensembl"/>
        </authorList>
    </citation>
    <scope>IDENTIFICATION</scope>
</reference>
<dbReference type="AlphaFoldDB" id="A0A3Q3JJB3"/>
<dbReference type="InterPro" id="IPR029526">
    <property type="entry name" value="PGBD"/>
</dbReference>
<accession>A0A3Q3JJB3</accession>
<feature type="transmembrane region" description="Helical" evidence="1">
    <location>
        <begin position="305"/>
        <end position="323"/>
    </location>
</feature>
<name>A0A3Q3JJB3_MONAL</name>
<keyword evidence="1" id="KW-0472">Membrane</keyword>